<keyword evidence="4" id="KW-1185">Reference proteome</keyword>
<dbReference type="AlphaFoldDB" id="A0A9P5MQU7"/>
<feature type="transmembrane region" description="Helical" evidence="1">
    <location>
        <begin position="124"/>
        <end position="149"/>
    </location>
</feature>
<feature type="domain" description="DUF6535" evidence="2">
    <location>
        <begin position="35"/>
        <end position="213"/>
    </location>
</feature>
<dbReference type="Pfam" id="PF20153">
    <property type="entry name" value="DUF6535"/>
    <property type="match status" value="1"/>
</dbReference>
<feature type="non-terminal residue" evidence="3">
    <location>
        <position position="216"/>
    </location>
</feature>
<gene>
    <name evidence="3" type="ORF">DFH94DRAFT_637075</name>
</gene>
<accession>A0A9P5MQU7</accession>
<comment type="caution">
    <text evidence="3">The sequence shown here is derived from an EMBL/GenBank/DDBJ whole genome shotgun (WGS) entry which is preliminary data.</text>
</comment>
<dbReference type="OrthoDB" id="3221808at2759"/>
<name>A0A9P5MQU7_9AGAM</name>
<evidence type="ECO:0000313" key="4">
    <source>
        <dbReference type="Proteomes" id="UP000759537"/>
    </source>
</evidence>
<keyword evidence="1" id="KW-1133">Transmembrane helix</keyword>
<feature type="transmembrane region" description="Helical" evidence="1">
    <location>
        <begin position="57"/>
        <end position="77"/>
    </location>
</feature>
<feature type="transmembrane region" description="Helical" evidence="1">
    <location>
        <begin position="192"/>
        <end position="212"/>
    </location>
</feature>
<sequence>MCIVGAYLGWPRSSSNYPLQAGSNLGDGSEPLFSIYSNTAEKEDNKMAERWQRDAQGILIFTGLFSIIVAILVTMSVQDLRPRSRDDSAFYLQNIYQLLANPNVYDALNPPPVVTPPAFSPPRYAVWVNTLWFLSLAISLTSALLATLLHQWTRRYLTITQPIQSSPHKRARIRAFFANGVDKLHLPLVIEALPTLLHLSFFLFLAGLLIFLSNVN</sequence>
<organism evidence="3 4">
    <name type="scientific">Russula ochroleuca</name>
    <dbReference type="NCBI Taxonomy" id="152965"/>
    <lineage>
        <taxon>Eukaryota</taxon>
        <taxon>Fungi</taxon>
        <taxon>Dikarya</taxon>
        <taxon>Basidiomycota</taxon>
        <taxon>Agaricomycotina</taxon>
        <taxon>Agaricomycetes</taxon>
        <taxon>Russulales</taxon>
        <taxon>Russulaceae</taxon>
        <taxon>Russula</taxon>
    </lineage>
</organism>
<dbReference type="Proteomes" id="UP000759537">
    <property type="component" value="Unassembled WGS sequence"/>
</dbReference>
<proteinExistence type="predicted"/>
<keyword evidence="1" id="KW-0812">Transmembrane</keyword>
<keyword evidence="1" id="KW-0472">Membrane</keyword>
<dbReference type="EMBL" id="WHVB01000023">
    <property type="protein sequence ID" value="KAF8471371.1"/>
    <property type="molecule type" value="Genomic_DNA"/>
</dbReference>
<evidence type="ECO:0000313" key="3">
    <source>
        <dbReference type="EMBL" id="KAF8471371.1"/>
    </source>
</evidence>
<evidence type="ECO:0000259" key="2">
    <source>
        <dbReference type="Pfam" id="PF20153"/>
    </source>
</evidence>
<reference evidence="3" key="1">
    <citation type="submission" date="2019-10" db="EMBL/GenBank/DDBJ databases">
        <authorList>
            <consortium name="DOE Joint Genome Institute"/>
            <person name="Kuo A."/>
            <person name="Miyauchi S."/>
            <person name="Kiss E."/>
            <person name="Drula E."/>
            <person name="Kohler A."/>
            <person name="Sanchez-Garcia M."/>
            <person name="Andreopoulos B."/>
            <person name="Barry K.W."/>
            <person name="Bonito G."/>
            <person name="Buee M."/>
            <person name="Carver A."/>
            <person name="Chen C."/>
            <person name="Cichocki N."/>
            <person name="Clum A."/>
            <person name="Culley D."/>
            <person name="Crous P.W."/>
            <person name="Fauchery L."/>
            <person name="Girlanda M."/>
            <person name="Hayes R."/>
            <person name="Keri Z."/>
            <person name="LaButti K."/>
            <person name="Lipzen A."/>
            <person name="Lombard V."/>
            <person name="Magnuson J."/>
            <person name="Maillard F."/>
            <person name="Morin E."/>
            <person name="Murat C."/>
            <person name="Nolan M."/>
            <person name="Ohm R."/>
            <person name="Pangilinan J."/>
            <person name="Pereira M."/>
            <person name="Perotto S."/>
            <person name="Peter M."/>
            <person name="Riley R."/>
            <person name="Sitrit Y."/>
            <person name="Stielow B."/>
            <person name="Szollosi G."/>
            <person name="Zifcakova L."/>
            <person name="Stursova M."/>
            <person name="Spatafora J.W."/>
            <person name="Tedersoo L."/>
            <person name="Vaario L.-M."/>
            <person name="Yamada A."/>
            <person name="Yan M."/>
            <person name="Wang P."/>
            <person name="Xu J."/>
            <person name="Bruns T."/>
            <person name="Baldrian P."/>
            <person name="Vilgalys R."/>
            <person name="Henrissat B."/>
            <person name="Grigoriev I.V."/>
            <person name="Hibbett D."/>
            <person name="Nagy L.G."/>
            <person name="Martin F.M."/>
        </authorList>
    </citation>
    <scope>NUCLEOTIDE SEQUENCE</scope>
    <source>
        <strain evidence="3">Prilba</strain>
    </source>
</reference>
<dbReference type="InterPro" id="IPR045338">
    <property type="entry name" value="DUF6535"/>
</dbReference>
<reference evidence="3" key="2">
    <citation type="journal article" date="2020" name="Nat. Commun.">
        <title>Large-scale genome sequencing of mycorrhizal fungi provides insights into the early evolution of symbiotic traits.</title>
        <authorList>
            <person name="Miyauchi S."/>
            <person name="Kiss E."/>
            <person name="Kuo A."/>
            <person name="Drula E."/>
            <person name="Kohler A."/>
            <person name="Sanchez-Garcia M."/>
            <person name="Morin E."/>
            <person name="Andreopoulos B."/>
            <person name="Barry K.W."/>
            <person name="Bonito G."/>
            <person name="Buee M."/>
            <person name="Carver A."/>
            <person name="Chen C."/>
            <person name="Cichocki N."/>
            <person name="Clum A."/>
            <person name="Culley D."/>
            <person name="Crous P.W."/>
            <person name="Fauchery L."/>
            <person name="Girlanda M."/>
            <person name="Hayes R.D."/>
            <person name="Keri Z."/>
            <person name="LaButti K."/>
            <person name="Lipzen A."/>
            <person name="Lombard V."/>
            <person name="Magnuson J."/>
            <person name="Maillard F."/>
            <person name="Murat C."/>
            <person name="Nolan M."/>
            <person name="Ohm R.A."/>
            <person name="Pangilinan J."/>
            <person name="Pereira M.F."/>
            <person name="Perotto S."/>
            <person name="Peter M."/>
            <person name="Pfister S."/>
            <person name="Riley R."/>
            <person name="Sitrit Y."/>
            <person name="Stielow J.B."/>
            <person name="Szollosi G."/>
            <person name="Zifcakova L."/>
            <person name="Stursova M."/>
            <person name="Spatafora J.W."/>
            <person name="Tedersoo L."/>
            <person name="Vaario L.M."/>
            <person name="Yamada A."/>
            <person name="Yan M."/>
            <person name="Wang P."/>
            <person name="Xu J."/>
            <person name="Bruns T."/>
            <person name="Baldrian P."/>
            <person name="Vilgalys R."/>
            <person name="Dunand C."/>
            <person name="Henrissat B."/>
            <person name="Grigoriev I.V."/>
            <person name="Hibbett D."/>
            <person name="Nagy L.G."/>
            <person name="Martin F.M."/>
        </authorList>
    </citation>
    <scope>NUCLEOTIDE SEQUENCE</scope>
    <source>
        <strain evidence="3">Prilba</strain>
    </source>
</reference>
<evidence type="ECO:0000256" key="1">
    <source>
        <dbReference type="SAM" id="Phobius"/>
    </source>
</evidence>
<protein>
    <recommendedName>
        <fullName evidence="2">DUF6535 domain-containing protein</fullName>
    </recommendedName>
</protein>